<feature type="region of interest" description="Disordered" evidence="4">
    <location>
        <begin position="1"/>
        <end position="29"/>
    </location>
</feature>
<dbReference type="Gene3D" id="3.30.310.130">
    <property type="entry name" value="Ubiquitin-related"/>
    <property type="match status" value="1"/>
</dbReference>
<dbReference type="Pfam" id="PF02902">
    <property type="entry name" value="Peptidase_C48"/>
    <property type="match status" value="1"/>
</dbReference>
<accession>A0AA39J6D7</accession>
<evidence type="ECO:0000313" key="6">
    <source>
        <dbReference type="EMBL" id="KAK0436514.1"/>
    </source>
</evidence>
<dbReference type="GO" id="GO:0008234">
    <property type="term" value="F:cysteine-type peptidase activity"/>
    <property type="evidence" value="ECO:0007669"/>
    <property type="project" value="InterPro"/>
</dbReference>
<reference evidence="6" key="1">
    <citation type="submission" date="2023-06" db="EMBL/GenBank/DDBJ databases">
        <authorList>
            <consortium name="Lawrence Berkeley National Laboratory"/>
            <person name="Ahrendt S."/>
            <person name="Sahu N."/>
            <person name="Indic B."/>
            <person name="Wong-Bajracharya J."/>
            <person name="Merenyi Z."/>
            <person name="Ke H.-M."/>
            <person name="Monk M."/>
            <person name="Kocsube S."/>
            <person name="Drula E."/>
            <person name="Lipzen A."/>
            <person name="Balint B."/>
            <person name="Henrissat B."/>
            <person name="Andreopoulos B."/>
            <person name="Martin F.M."/>
            <person name="Harder C.B."/>
            <person name="Rigling D."/>
            <person name="Ford K.L."/>
            <person name="Foster G.D."/>
            <person name="Pangilinan J."/>
            <person name="Papanicolaou A."/>
            <person name="Barry K."/>
            <person name="LaButti K."/>
            <person name="Viragh M."/>
            <person name="Koriabine M."/>
            <person name="Yan M."/>
            <person name="Riley R."/>
            <person name="Champramary S."/>
            <person name="Plett K.L."/>
            <person name="Tsai I.J."/>
            <person name="Slot J."/>
            <person name="Sipos G."/>
            <person name="Plett J."/>
            <person name="Nagy L.G."/>
            <person name="Grigoriev I.V."/>
        </authorList>
    </citation>
    <scope>NUCLEOTIDE SEQUENCE</scope>
    <source>
        <strain evidence="6">FPL87.14</strain>
    </source>
</reference>
<dbReference type="Proteomes" id="UP001175226">
    <property type="component" value="Unassembled WGS sequence"/>
</dbReference>
<dbReference type="SUPFAM" id="SSF54001">
    <property type="entry name" value="Cysteine proteinases"/>
    <property type="match status" value="1"/>
</dbReference>
<dbReference type="EMBL" id="JAUEPT010000054">
    <property type="protein sequence ID" value="KAK0436514.1"/>
    <property type="molecule type" value="Genomic_DNA"/>
</dbReference>
<dbReference type="GO" id="GO:0019783">
    <property type="term" value="F:ubiquitin-like protein peptidase activity"/>
    <property type="evidence" value="ECO:0007669"/>
    <property type="project" value="UniProtKB-ARBA"/>
</dbReference>
<evidence type="ECO:0000256" key="2">
    <source>
        <dbReference type="ARBA" id="ARBA00022670"/>
    </source>
</evidence>
<comment type="similarity">
    <text evidence="1">Belongs to the peptidase C48 family.</text>
</comment>
<gene>
    <name evidence="6" type="ORF">EV421DRAFT_1907855</name>
</gene>
<name>A0AA39J6D7_9AGAR</name>
<evidence type="ECO:0000259" key="5">
    <source>
        <dbReference type="Pfam" id="PF02902"/>
    </source>
</evidence>
<dbReference type="AlphaFoldDB" id="A0AA39J6D7"/>
<organism evidence="6 7">
    <name type="scientific">Armillaria borealis</name>
    <dbReference type="NCBI Taxonomy" id="47425"/>
    <lineage>
        <taxon>Eukaryota</taxon>
        <taxon>Fungi</taxon>
        <taxon>Dikarya</taxon>
        <taxon>Basidiomycota</taxon>
        <taxon>Agaricomycotina</taxon>
        <taxon>Agaricomycetes</taxon>
        <taxon>Agaricomycetidae</taxon>
        <taxon>Agaricales</taxon>
        <taxon>Marasmiineae</taxon>
        <taxon>Physalacriaceae</taxon>
        <taxon>Armillaria</taxon>
    </lineage>
</organism>
<feature type="compositionally biased region" description="Acidic residues" evidence="4">
    <location>
        <begin position="1"/>
        <end position="12"/>
    </location>
</feature>
<keyword evidence="2" id="KW-0645">Protease</keyword>
<evidence type="ECO:0000313" key="7">
    <source>
        <dbReference type="Proteomes" id="UP001175226"/>
    </source>
</evidence>
<feature type="compositionally biased region" description="Basic and acidic residues" evidence="4">
    <location>
        <begin position="13"/>
        <end position="23"/>
    </location>
</feature>
<dbReference type="GO" id="GO:0006508">
    <property type="term" value="P:proteolysis"/>
    <property type="evidence" value="ECO:0007669"/>
    <property type="project" value="UniProtKB-KW"/>
</dbReference>
<evidence type="ECO:0000256" key="3">
    <source>
        <dbReference type="ARBA" id="ARBA00022801"/>
    </source>
</evidence>
<comment type="caution">
    <text evidence="6">The sequence shown here is derived from an EMBL/GenBank/DDBJ whole genome shotgun (WGS) entry which is preliminary data.</text>
</comment>
<dbReference type="Gene3D" id="1.10.418.20">
    <property type="match status" value="1"/>
</dbReference>
<protein>
    <recommendedName>
        <fullName evidence="5">Ubiquitin-like protease family profile domain-containing protein</fullName>
    </recommendedName>
</protein>
<evidence type="ECO:0000256" key="4">
    <source>
        <dbReference type="SAM" id="MobiDB-lite"/>
    </source>
</evidence>
<dbReference type="SUPFAM" id="SSF51197">
    <property type="entry name" value="Clavaminate synthase-like"/>
    <property type="match status" value="1"/>
</dbReference>
<sequence length="941" mass="106287">MDADDEDEDDKQENEQDGEHELDLGDTLTPNEMLTLDLELPGGTSSHFALGDGLSPNDMGMGMDIDPLMVADLGEEKHVNQEVEEAETDNDSSSFVLKLSRAKREHHMELLRRDTTLENEWRLRLLQTRAWLDSDTSTCPAKRAQNESSMGPARKATKIDPTCFERSQEALVFPDCYLPSIDRVTTLKVYGLQSTFEDDKKTVAGYLACVAAGAQHMNSSDPDNCYATPMVAKVSVEELMSSAGRLQTLLRNQHVYVTGVCPNSKWNWDLEAMKKIGNVDVNQEVHDHSKRNRADRKIHVLCSLRTVLLQGNLNSKGLVLNALFLPMPEKPLEEPRCIEEAMSQSTAFNQTREMPSDIFEVHYSKYATTFTLASTAAMFSYIHVDSMGVGTAVRVLMGKKIWFLFCRCGTVVPNGHIEEFFNDWKPGFIPDSDAWDAEMLILEPGTLLFMWPNTHHVVITLENCIVSGQHFYVSSCIEDTVVGFVHTHMWDFFITNVLHYELRPLLLRMMCYFAQVICGPGGRQASDIHCLDISTRCGLLDVVALGNFCVFATVLNGQNEEQYKEGVLLAMNCYKDIIQVASHDFVLYLPKGEQKVTPFQLAQASAKHFAAALIIYLKRVADMQHESAEVVDDPLDLECFQRGALAVLKELFDVGLPQEEIELLATKPGLHLLWRFPFIVQLKSEAFNQQLWDAQWEAMRQEADLGDSTSSEGSSGNKAHTVRVREDLTAKWRRRWRSEFVLGNCGVAIGEDDKCVRYTNTKDNGEGVLHCLLKRMIAEHNASHEVGWFMWSCQDGSKVEEKVTKTGCRHGVLLWELNADHWILIEIDLDEKEFVIWNSLHAQDSVETYANITLGLSDIFEGLSEKGKDQWTTHVDDTSPKTSRVEDSGVYSCMYAWMTMSHGGFEHPQADMWTFDSIGSALRAEFLDYLSHKYIESIQVN</sequence>
<evidence type="ECO:0000256" key="1">
    <source>
        <dbReference type="ARBA" id="ARBA00005234"/>
    </source>
</evidence>
<dbReference type="Gene3D" id="2.60.120.650">
    <property type="entry name" value="Cupin"/>
    <property type="match status" value="1"/>
</dbReference>
<dbReference type="InterPro" id="IPR038765">
    <property type="entry name" value="Papain-like_cys_pep_sf"/>
</dbReference>
<dbReference type="InterPro" id="IPR003653">
    <property type="entry name" value="Peptidase_C48_C"/>
</dbReference>
<keyword evidence="7" id="KW-1185">Reference proteome</keyword>
<keyword evidence="3" id="KW-0378">Hydrolase</keyword>
<feature type="domain" description="Ubiquitin-like protease family profile" evidence="5">
    <location>
        <begin position="819"/>
        <end position="912"/>
    </location>
</feature>
<proteinExistence type="inferred from homology"/>